<dbReference type="EMBL" id="AGXE01000004">
    <property type="protein sequence ID" value="EIY88200.1"/>
    <property type="molecule type" value="Genomic_DNA"/>
</dbReference>
<reference evidence="1 2" key="1">
    <citation type="submission" date="2012-02" db="EMBL/GenBank/DDBJ databases">
        <title>The Genome Sequence of Bacteroides xylanisolvens CL03T12C04.</title>
        <authorList>
            <consortium name="The Broad Institute Genome Sequencing Platform"/>
            <person name="Earl A."/>
            <person name="Ward D."/>
            <person name="Feldgarden M."/>
            <person name="Gevers D."/>
            <person name="Zitomersky N.L."/>
            <person name="Coyne M.J."/>
            <person name="Comstock L.E."/>
            <person name="Young S.K."/>
            <person name="Zeng Q."/>
            <person name="Gargeya S."/>
            <person name="Fitzgerald M."/>
            <person name="Haas B."/>
            <person name="Abouelleil A."/>
            <person name="Alvarado L."/>
            <person name="Arachchi H.M."/>
            <person name="Berlin A."/>
            <person name="Chapman S.B."/>
            <person name="Gearin G."/>
            <person name="Goldberg J."/>
            <person name="Griggs A."/>
            <person name="Gujja S."/>
            <person name="Hansen M."/>
            <person name="Heiman D."/>
            <person name="Howarth C."/>
            <person name="Larimer J."/>
            <person name="Lui A."/>
            <person name="MacDonald P.J.P."/>
            <person name="McCowen C."/>
            <person name="Montmayeur A."/>
            <person name="Murphy C."/>
            <person name="Neiman D."/>
            <person name="Pearson M."/>
            <person name="Priest M."/>
            <person name="Roberts A."/>
            <person name="Saif S."/>
            <person name="Shea T."/>
            <person name="Sisk P."/>
            <person name="Stolte C."/>
            <person name="Sykes S."/>
            <person name="Wortman J."/>
            <person name="Nusbaum C."/>
            <person name="Birren B."/>
        </authorList>
    </citation>
    <scope>NUCLEOTIDE SEQUENCE [LARGE SCALE GENOMIC DNA]</scope>
    <source>
        <strain evidence="1 2">CL03T12C04</strain>
    </source>
</reference>
<comment type="caution">
    <text evidence="1">The sequence shown here is derived from an EMBL/GenBank/DDBJ whole genome shotgun (WGS) entry which is preliminary data.</text>
</comment>
<sequence length="57" mass="6543">MSIINSDNIILCNIDSRYISMKSAGVYYIKITILYLCDLKSNSRVGDFVFIKVFVML</sequence>
<organism evidence="1 2">
    <name type="scientific">Bacteroides xylanisolvens CL03T12C04</name>
    <dbReference type="NCBI Taxonomy" id="997892"/>
    <lineage>
        <taxon>Bacteria</taxon>
        <taxon>Pseudomonadati</taxon>
        <taxon>Bacteroidota</taxon>
        <taxon>Bacteroidia</taxon>
        <taxon>Bacteroidales</taxon>
        <taxon>Bacteroidaceae</taxon>
        <taxon>Bacteroides</taxon>
    </lineage>
</organism>
<evidence type="ECO:0000313" key="1">
    <source>
        <dbReference type="EMBL" id="EIY88200.1"/>
    </source>
</evidence>
<dbReference type="PATRIC" id="fig|997892.3.peg.599"/>
<accession>I9AKH0</accession>
<protein>
    <submittedName>
        <fullName evidence="1">Uncharacterized protein</fullName>
    </submittedName>
</protein>
<dbReference type="AlphaFoldDB" id="I9AKH0"/>
<evidence type="ECO:0000313" key="2">
    <source>
        <dbReference type="Proteomes" id="UP000003566"/>
    </source>
</evidence>
<name>I9AKH0_9BACE</name>
<dbReference type="Proteomes" id="UP000003566">
    <property type="component" value="Unassembled WGS sequence"/>
</dbReference>
<dbReference type="HOGENOM" id="CLU_2987342_0_0_10"/>
<gene>
    <name evidence="1" type="ORF">HMPREF1074_00589</name>
</gene>
<proteinExistence type="predicted"/>